<proteinExistence type="predicted"/>
<evidence type="ECO:0000256" key="1">
    <source>
        <dbReference type="ARBA" id="ARBA00023125"/>
    </source>
</evidence>
<dbReference type="InterPro" id="IPR039420">
    <property type="entry name" value="WalR-like"/>
</dbReference>
<dbReference type="SUPFAM" id="SSF46894">
    <property type="entry name" value="C-terminal effector domain of the bipartite response regulators"/>
    <property type="match status" value="1"/>
</dbReference>
<dbReference type="SMART" id="SM00421">
    <property type="entry name" value="HTH_LUXR"/>
    <property type="match status" value="1"/>
</dbReference>
<reference evidence="3 4" key="1">
    <citation type="journal article" date="2014" name="Mol. Biol. Evol.">
        <title>Massive expansion of Ubiquitination-related gene families within the Chlamydiae.</title>
        <authorList>
            <person name="Domman D."/>
            <person name="Collingro A."/>
            <person name="Lagkouvardos I."/>
            <person name="Gehre L."/>
            <person name="Weinmaier T."/>
            <person name="Rattei T."/>
            <person name="Subtil A."/>
            <person name="Horn M."/>
        </authorList>
    </citation>
    <scope>NUCLEOTIDE SEQUENCE [LARGE SCALE GENOMIC DNA]</scope>
    <source>
        <strain evidence="3 4">OEW1</strain>
    </source>
</reference>
<dbReference type="PANTHER" id="PTHR43214">
    <property type="entry name" value="TWO-COMPONENT RESPONSE REGULATOR"/>
    <property type="match status" value="1"/>
</dbReference>
<dbReference type="InterPro" id="IPR036388">
    <property type="entry name" value="WH-like_DNA-bd_sf"/>
</dbReference>
<comment type="caution">
    <text evidence="3">The sequence shown here is derived from an EMBL/GenBank/DDBJ whole genome shotgun (WGS) entry which is preliminary data.</text>
</comment>
<dbReference type="GO" id="GO:0006355">
    <property type="term" value="P:regulation of DNA-templated transcription"/>
    <property type="evidence" value="ECO:0007669"/>
    <property type="project" value="InterPro"/>
</dbReference>
<organism evidence="3 4">
    <name type="scientific">Parachlamydia acanthamoebae</name>
    <dbReference type="NCBI Taxonomy" id="83552"/>
    <lineage>
        <taxon>Bacteria</taxon>
        <taxon>Pseudomonadati</taxon>
        <taxon>Chlamydiota</taxon>
        <taxon>Chlamydiia</taxon>
        <taxon>Parachlamydiales</taxon>
        <taxon>Parachlamydiaceae</taxon>
        <taxon>Parachlamydia</taxon>
    </lineage>
</organism>
<evidence type="ECO:0000313" key="3">
    <source>
        <dbReference type="EMBL" id="KIA77609.1"/>
    </source>
</evidence>
<dbReference type="EMBL" id="JSAM01000073">
    <property type="protein sequence ID" value="KIA77609.1"/>
    <property type="molecule type" value="Genomic_DNA"/>
</dbReference>
<dbReference type="InterPro" id="IPR016032">
    <property type="entry name" value="Sig_transdc_resp-reg_C-effctor"/>
</dbReference>
<sequence>MLFKIETMNSYNEMLRKITSSPYHNKMLQFAAPLNDHLGINHFWYYRITFSGHYSYIGTNSAWNEFCFENQMNSHFPCLRHPKTLKSGISLMKASEDPSYQNVLKTAWEKFNINFNINLQKITPEGIEAFGFATRFNDLKAEERLINDLPVLRNFIKIFKEKNEKLISMLSEYQIHLPSKFGPKFYEQPKTIAFPTQHQLFMQKIGGQPAFSLTPREKDILKFVSNGYPASYIAEQLQLSQRTVENYIATIKCKLSCSSKVELIQEAQKITSIECDSI</sequence>
<dbReference type="PATRIC" id="fig|83552.4.peg.1250"/>
<dbReference type="PANTHER" id="PTHR43214:SF43">
    <property type="entry name" value="TWO-COMPONENT RESPONSE REGULATOR"/>
    <property type="match status" value="1"/>
</dbReference>
<dbReference type="InterPro" id="IPR000792">
    <property type="entry name" value="Tscrpt_reg_LuxR_C"/>
</dbReference>
<dbReference type="PRINTS" id="PR00038">
    <property type="entry name" value="HTHLUXR"/>
</dbReference>
<evidence type="ECO:0000259" key="2">
    <source>
        <dbReference type="PROSITE" id="PS50043"/>
    </source>
</evidence>
<keyword evidence="1" id="KW-0238">DNA-binding</keyword>
<dbReference type="GO" id="GO:0003677">
    <property type="term" value="F:DNA binding"/>
    <property type="evidence" value="ECO:0007669"/>
    <property type="project" value="UniProtKB-KW"/>
</dbReference>
<dbReference type="Proteomes" id="UP000031307">
    <property type="component" value="Unassembled WGS sequence"/>
</dbReference>
<evidence type="ECO:0000313" key="4">
    <source>
        <dbReference type="Proteomes" id="UP000031307"/>
    </source>
</evidence>
<gene>
    <name evidence="3" type="ORF">DB43_GD00400</name>
</gene>
<dbReference type="Pfam" id="PF00196">
    <property type="entry name" value="GerE"/>
    <property type="match status" value="1"/>
</dbReference>
<dbReference type="AlphaFoldDB" id="A0A0C1EMQ6"/>
<protein>
    <recommendedName>
        <fullName evidence="2">HTH luxR-type domain-containing protein</fullName>
    </recommendedName>
</protein>
<dbReference type="Gene3D" id="1.10.10.10">
    <property type="entry name" value="Winged helix-like DNA-binding domain superfamily/Winged helix DNA-binding domain"/>
    <property type="match status" value="1"/>
</dbReference>
<dbReference type="PROSITE" id="PS50043">
    <property type="entry name" value="HTH_LUXR_2"/>
    <property type="match status" value="1"/>
</dbReference>
<feature type="domain" description="HTH luxR-type" evidence="2">
    <location>
        <begin position="206"/>
        <end position="271"/>
    </location>
</feature>
<dbReference type="CDD" id="cd06170">
    <property type="entry name" value="LuxR_C_like"/>
    <property type="match status" value="1"/>
</dbReference>
<accession>A0A0C1EMQ6</accession>
<name>A0A0C1EMQ6_9BACT</name>